<reference evidence="1 2" key="1">
    <citation type="submission" date="2013-12" db="EMBL/GenBank/DDBJ databases">
        <authorList>
            <person name="Stott M."/>
        </authorList>
    </citation>
    <scope>NUCLEOTIDE SEQUENCE [LARGE SCALE GENOMIC DNA]</scope>
    <source>
        <strain evidence="1 2">K22</strain>
    </source>
</reference>
<evidence type="ECO:0008006" key="3">
    <source>
        <dbReference type="Google" id="ProtNLM"/>
    </source>
</evidence>
<protein>
    <recommendedName>
        <fullName evidence="3">DUF1611 domain-containing protein</fullName>
    </recommendedName>
</protein>
<dbReference type="Proteomes" id="UP000031518">
    <property type="component" value="Unassembled WGS sequence"/>
</dbReference>
<sequence>MLITVTVDKIGSVVSRLDLTKLLRVETDRRAARSGDVIVVRVLTDSVTYDQLELPTGRLAKINAGDVVVGALGSRRALKGFVGDVPQTVAAGDRLHLLNMGGVIGHCTGAHSSLGGAIEVEAIGLVCGEEGETLNIAAAALAPCANLQASAPLIVIAGACMNSGKTYAATELIKQATRAGIRVAAGKLSGVACLRDTLNMSDHGAIATASFLDCGLPSTVGVEDLAPVAKTIIERLNECAPDWIVLELGDGILGGYSVESVFDDREILAHMAVLVFCASDYVGVWGGIEWFKRRGLRVDLIAGSVTDARMGEEYIEREFGVNAANARRDGARLFSLVARGVEAFKARKEVPKIEVLTC</sequence>
<dbReference type="RefSeq" id="WP_041975821.1">
    <property type="nucleotide sequence ID" value="NZ_CBXV010000005.1"/>
</dbReference>
<evidence type="ECO:0000313" key="1">
    <source>
        <dbReference type="EMBL" id="CDM65487.1"/>
    </source>
</evidence>
<dbReference type="EMBL" id="CBXV010000005">
    <property type="protein sequence ID" value="CDM65487.1"/>
    <property type="molecule type" value="Genomic_DNA"/>
</dbReference>
<dbReference type="OrthoDB" id="145933at2"/>
<reference evidence="1 2" key="2">
    <citation type="submission" date="2015-01" db="EMBL/GenBank/DDBJ databases">
        <title>Complete genome sequence of Pyrinomonas methylaliphatogenes type strain K22T.</title>
        <authorList>
            <person name="Lee K.C.Y."/>
            <person name="Power J.F."/>
            <person name="Dunfield P.F."/>
            <person name="Morgan X.C."/>
            <person name="Huttenhower C."/>
            <person name="Stott M.B."/>
        </authorList>
    </citation>
    <scope>NUCLEOTIDE SEQUENCE [LARGE SCALE GENOMIC DNA]</scope>
    <source>
        <strain evidence="1 2">K22</strain>
    </source>
</reference>
<dbReference type="STRING" id="454194.PYK22_01488"/>
<dbReference type="InterPro" id="IPR027417">
    <property type="entry name" value="P-loop_NTPase"/>
</dbReference>
<organism evidence="1 2">
    <name type="scientific">Pyrinomonas methylaliphatogenes</name>
    <dbReference type="NCBI Taxonomy" id="454194"/>
    <lineage>
        <taxon>Bacteria</taxon>
        <taxon>Pseudomonadati</taxon>
        <taxon>Acidobacteriota</taxon>
        <taxon>Blastocatellia</taxon>
        <taxon>Blastocatellales</taxon>
        <taxon>Pyrinomonadaceae</taxon>
        <taxon>Pyrinomonas</taxon>
    </lineage>
</organism>
<evidence type="ECO:0000313" key="2">
    <source>
        <dbReference type="Proteomes" id="UP000031518"/>
    </source>
</evidence>
<dbReference type="Gene3D" id="3.40.50.300">
    <property type="entry name" value="P-loop containing nucleotide triphosphate hydrolases"/>
    <property type="match status" value="1"/>
</dbReference>
<gene>
    <name evidence="1" type="ORF">PYK22_01488</name>
</gene>
<name>A0A0B6WXM9_9BACT</name>
<keyword evidence="2" id="KW-1185">Reference proteome</keyword>
<dbReference type="AlphaFoldDB" id="A0A0B6WXM9"/>
<accession>A0A0B6WXM9</accession>
<proteinExistence type="predicted"/>